<feature type="binding site" evidence="8">
    <location>
        <position position="161"/>
    </location>
    <ligand>
        <name>ATP</name>
        <dbReference type="ChEBI" id="CHEBI:30616"/>
    </ligand>
</feature>
<feature type="domain" description="Chromosomal replication initiator DnaA C-terminal" evidence="13">
    <location>
        <begin position="359"/>
        <end position="428"/>
    </location>
</feature>
<comment type="similarity">
    <text evidence="1 8 11">Belongs to the DnaA family.</text>
</comment>
<dbReference type="CDD" id="cd06571">
    <property type="entry name" value="Bac_DnaA_C"/>
    <property type="match status" value="1"/>
</dbReference>
<keyword evidence="5 8" id="KW-0067">ATP-binding</keyword>
<organism evidence="14 15">
    <name type="scientific">Candidatus Legionella polyplacis</name>
    <dbReference type="NCBI Taxonomy" id="2005262"/>
    <lineage>
        <taxon>Bacteria</taxon>
        <taxon>Pseudomonadati</taxon>
        <taxon>Pseudomonadota</taxon>
        <taxon>Gammaproteobacteria</taxon>
        <taxon>Legionellales</taxon>
        <taxon>Legionellaceae</taxon>
        <taxon>Legionella</taxon>
    </lineage>
</organism>
<reference evidence="14" key="1">
    <citation type="submission" date="2023-09" db="EMBL/GenBank/DDBJ databases">
        <title>Genomes of two closely related lineages of the louse Polyplax serrata with different host specificities.</title>
        <authorList>
            <person name="Martinu J."/>
            <person name="Tarabai H."/>
            <person name="Stefka J."/>
            <person name="Hypsa V."/>
        </authorList>
    </citation>
    <scope>NUCLEOTIDE SEQUENCE [LARGE SCALE GENOMIC DNA]</scope>
    <source>
        <strain evidence="14">98ZLc_SE</strain>
    </source>
</reference>
<dbReference type="HAMAP" id="MF_00377">
    <property type="entry name" value="DnaA_bact"/>
    <property type="match status" value="1"/>
</dbReference>
<evidence type="ECO:0000256" key="11">
    <source>
        <dbReference type="RuleBase" id="RU004227"/>
    </source>
</evidence>
<dbReference type="InterPro" id="IPR024633">
    <property type="entry name" value="DnaA_N_dom"/>
</dbReference>
<feature type="binding site" evidence="8">
    <location>
        <position position="163"/>
    </location>
    <ligand>
        <name>ATP</name>
        <dbReference type="ChEBI" id="CHEBI:30616"/>
    </ligand>
</feature>
<evidence type="ECO:0000256" key="8">
    <source>
        <dbReference type="HAMAP-Rule" id="MF_00377"/>
    </source>
</evidence>
<sequence length="455" mass="53764">MLDNKNQKNLLIIWKKCLLSLKKNYPKQFNTWIKPIQIEDKKKYINLLVPNQFVKNEIKENFFSEIKKTIKHLSNNSINVIRLKIGTKKINESIKKINFFKYKKKIFNSFSYLNNFNKKFTFANFIEGNSNLLAKSIAMKVSLLPGKKYNPLLIYGKTGLGKTHLIHSIGNKILKNNPQYRILYLHSENFVFNMIRSIKEKTIIEFKNFYRSLNGLFLEDIQFFANKKYSQNEFFHTFNTLLEQQQQVVLTSNLSPKIITGLTEQLKSKLNYGLTVKIEPPNFNTRILILIEKAKQLNINLPKKVIYFIANHINSNVLELEEALKNIAENSIFTKKKIDIKLTKNSLKNLIFMKKKSIDIDTIKKVVMKYYNIQTKEFLSKKRYTHLVKSRQMAMLLIRKLTDLSFHNISTIFNKKDHTTALYAYKKMRNLIQLNDNFSKDYKKILEIILSKYNH</sequence>
<gene>
    <name evidence="8 14" type="primary">dnaA</name>
    <name evidence="14" type="ORF">RQL39_01625</name>
</gene>
<dbReference type="InterPro" id="IPR001957">
    <property type="entry name" value="Chromosome_initiator_DnaA"/>
</dbReference>
<dbReference type="SUPFAM" id="SSF48295">
    <property type="entry name" value="TrpR-like"/>
    <property type="match status" value="1"/>
</dbReference>
<dbReference type="InterPro" id="IPR013317">
    <property type="entry name" value="DnaA_dom"/>
</dbReference>
<keyword evidence="7 8" id="KW-0238">DNA-binding</keyword>
<dbReference type="SMART" id="SM00760">
    <property type="entry name" value="Bac_DnaA_C"/>
    <property type="match status" value="1"/>
</dbReference>
<comment type="subunit">
    <text evidence="8">Oligomerizes as a right-handed, spiral filament on DNA at oriC.</text>
</comment>
<dbReference type="InterPro" id="IPR013159">
    <property type="entry name" value="DnaA_C"/>
</dbReference>
<dbReference type="EMBL" id="CP135137">
    <property type="protein sequence ID" value="WWR11379.1"/>
    <property type="molecule type" value="Genomic_DNA"/>
</dbReference>
<dbReference type="SMART" id="SM00382">
    <property type="entry name" value="AAA"/>
    <property type="match status" value="1"/>
</dbReference>
<dbReference type="NCBIfam" id="TIGR00362">
    <property type="entry name" value="DnaA"/>
    <property type="match status" value="1"/>
</dbReference>
<evidence type="ECO:0000256" key="4">
    <source>
        <dbReference type="ARBA" id="ARBA00022741"/>
    </source>
</evidence>
<feature type="binding site" evidence="8">
    <location>
        <position position="162"/>
    </location>
    <ligand>
        <name>ATP</name>
        <dbReference type="ChEBI" id="CHEBI:30616"/>
    </ligand>
</feature>
<feature type="domain" description="AAA+ ATPase" evidence="12">
    <location>
        <begin position="148"/>
        <end position="339"/>
    </location>
</feature>
<dbReference type="Gene3D" id="1.10.8.60">
    <property type="match status" value="1"/>
</dbReference>
<keyword evidence="15" id="KW-1185">Reference proteome</keyword>
<dbReference type="InterPro" id="IPR020591">
    <property type="entry name" value="Chromosome_initiator_DnaA-like"/>
</dbReference>
<dbReference type="RefSeq" id="WP_338515971.1">
    <property type="nucleotide sequence ID" value="NZ_CP135137.1"/>
</dbReference>
<dbReference type="InterPro" id="IPR010921">
    <property type="entry name" value="Trp_repressor/repl_initiator"/>
</dbReference>
<feature type="region of interest" description="Domain IV, binds dsDNA" evidence="8">
    <location>
        <begin position="332"/>
        <end position="455"/>
    </location>
</feature>
<keyword evidence="3 8" id="KW-0235">DNA replication</keyword>
<evidence type="ECO:0000256" key="5">
    <source>
        <dbReference type="ARBA" id="ARBA00022840"/>
    </source>
</evidence>
<keyword evidence="6 8" id="KW-0446">Lipid-binding</keyword>
<evidence type="ECO:0000256" key="3">
    <source>
        <dbReference type="ARBA" id="ARBA00022705"/>
    </source>
</evidence>
<proteinExistence type="inferred from homology"/>
<dbReference type="Gene3D" id="1.10.1750.10">
    <property type="match status" value="1"/>
</dbReference>
<evidence type="ECO:0000256" key="2">
    <source>
        <dbReference type="ARBA" id="ARBA00022490"/>
    </source>
</evidence>
<evidence type="ECO:0000313" key="15">
    <source>
        <dbReference type="Proteomes" id="UP001368618"/>
    </source>
</evidence>
<dbReference type="InterPro" id="IPR038454">
    <property type="entry name" value="DnaA_N_sf"/>
</dbReference>
<evidence type="ECO:0000256" key="10">
    <source>
        <dbReference type="RuleBase" id="RU000577"/>
    </source>
</evidence>
<evidence type="ECO:0000313" key="14">
    <source>
        <dbReference type="EMBL" id="WWR11379.1"/>
    </source>
</evidence>
<comment type="caution">
    <text evidence="8">Lacks conserved residue(s) required for the propagation of feature annotation.</text>
</comment>
<dbReference type="Gene3D" id="3.40.50.300">
    <property type="entry name" value="P-loop containing nucleotide triphosphate hydrolases"/>
    <property type="match status" value="1"/>
</dbReference>
<dbReference type="PANTHER" id="PTHR30050:SF2">
    <property type="entry name" value="CHROMOSOMAL REPLICATION INITIATOR PROTEIN DNAA"/>
    <property type="match status" value="1"/>
</dbReference>
<dbReference type="SUPFAM" id="SSF52540">
    <property type="entry name" value="P-loop containing nucleoside triphosphate hydrolases"/>
    <property type="match status" value="1"/>
</dbReference>
<name>A0ABZ2GZZ6_9GAMM</name>
<evidence type="ECO:0000259" key="13">
    <source>
        <dbReference type="SMART" id="SM00760"/>
    </source>
</evidence>
<dbReference type="Pfam" id="PF08299">
    <property type="entry name" value="Bac_DnaA_C"/>
    <property type="match status" value="1"/>
</dbReference>
<dbReference type="InterPro" id="IPR003593">
    <property type="entry name" value="AAA+_ATPase"/>
</dbReference>
<feature type="region of interest" description="Domain I, interacts with DnaA modulators" evidence="8">
    <location>
        <begin position="1"/>
        <end position="109"/>
    </location>
</feature>
<protein>
    <recommendedName>
        <fullName evidence="8 9">Chromosomal replication initiator protein DnaA</fullName>
    </recommendedName>
</protein>
<feature type="region of interest" description="Domain III, AAA+ region" evidence="8">
    <location>
        <begin position="115"/>
        <end position="331"/>
    </location>
</feature>
<evidence type="ECO:0000256" key="9">
    <source>
        <dbReference type="NCBIfam" id="TIGR00362"/>
    </source>
</evidence>
<comment type="subcellular location">
    <subcellularLocation>
        <location evidence="8">Cytoplasm</location>
    </subcellularLocation>
</comment>
<comment type="function">
    <text evidence="8 10">Plays an essential role in the initiation and regulation of chromosomal replication. ATP-DnaA binds to the origin of replication (oriC) to initiate formation of the DNA replication initiation complex once per cell cycle. Binds the DnaA box (a 9 base pair repeat at the origin) and separates the double-stranded (ds)DNA. Forms a right-handed helical filament on oriC DNA; dsDNA binds to the exterior of the filament while single-stranded (ss)DNA is stabiized in the filament's interior. The ATP-DnaA-oriC complex binds and stabilizes one strand of the AT-rich DNA unwinding element (DUE), permitting loading of DNA polymerase. After initiation quickly degrades to an ADP-DnaA complex that is not apt for DNA replication. Binds acidic phospholipids.</text>
</comment>
<dbReference type="CDD" id="cd00009">
    <property type="entry name" value="AAA"/>
    <property type="match status" value="1"/>
</dbReference>
<evidence type="ECO:0000256" key="6">
    <source>
        <dbReference type="ARBA" id="ARBA00023121"/>
    </source>
</evidence>
<keyword evidence="4 8" id="KW-0547">Nucleotide-binding</keyword>
<dbReference type="PRINTS" id="PR00051">
    <property type="entry name" value="DNAA"/>
</dbReference>
<dbReference type="Proteomes" id="UP001368618">
    <property type="component" value="Chromosome"/>
</dbReference>
<evidence type="ECO:0000256" key="1">
    <source>
        <dbReference type="ARBA" id="ARBA00006583"/>
    </source>
</evidence>
<dbReference type="PANTHER" id="PTHR30050">
    <property type="entry name" value="CHROMOSOMAL REPLICATION INITIATOR PROTEIN DNAA"/>
    <property type="match status" value="1"/>
</dbReference>
<dbReference type="Gene3D" id="3.30.300.180">
    <property type="match status" value="1"/>
</dbReference>
<dbReference type="InterPro" id="IPR027417">
    <property type="entry name" value="P-loop_NTPase"/>
</dbReference>
<accession>A0ABZ2GZZ6</accession>
<feature type="binding site" evidence="8">
    <location>
        <position position="159"/>
    </location>
    <ligand>
        <name>ATP</name>
        <dbReference type="ChEBI" id="CHEBI:30616"/>
    </ligand>
</feature>
<dbReference type="Pfam" id="PF00308">
    <property type="entry name" value="Bac_DnaA"/>
    <property type="match status" value="1"/>
</dbReference>
<comment type="domain">
    <text evidence="8">Domain I is involved in oligomerization and binding regulators, domain II is flexibile and of varying length in different bacteria, domain III forms the AAA+ region, while domain IV binds dsDNA.</text>
</comment>
<evidence type="ECO:0000259" key="12">
    <source>
        <dbReference type="SMART" id="SM00382"/>
    </source>
</evidence>
<evidence type="ECO:0000256" key="7">
    <source>
        <dbReference type="ARBA" id="ARBA00023125"/>
    </source>
</evidence>
<keyword evidence="2 8" id="KW-0963">Cytoplasm</keyword>
<dbReference type="Pfam" id="PF11638">
    <property type="entry name" value="DnaA_N"/>
    <property type="match status" value="1"/>
</dbReference>